<dbReference type="InterPro" id="IPR005025">
    <property type="entry name" value="FMN_Rdtase-like_dom"/>
</dbReference>
<dbReference type="Pfam" id="PF03358">
    <property type="entry name" value="FMN_red"/>
    <property type="match status" value="1"/>
</dbReference>
<evidence type="ECO:0000259" key="1">
    <source>
        <dbReference type="Pfam" id="PF03358"/>
    </source>
</evidence>
<evidence type="ECO:0000313" key="2">
    <source>
        <dbReference type="EMBL" id="WIH97799.1"/>
    </source>
</evidence>
<dbReference type="SUPFAM" id="SSF52218">
    <property type="entry name" value="Flavoproteins"/>
    <property type="match status" value="1"/>
</dbReference>
<name>A0ABY8V7Y5_9FLAO</name>
<gene>
    <name evidence="2" type="ORF">OBA43_02355</name>
</gene>
<keyword evidence="3" id="KW-1185">Reference proteome</keyword>
<organism evidence="2 3">
    <name type="scientific">Empedobacter falsenii</name>
    <dbReference type="NCBI Taxonomy" id="343874"/>
    <lineage>
        <taxon>Bacteria</taxon>
        <taxon>Pseudomonadati</taxon>
        <taxon>Bacteroidota</taxon>
        <taxon>Flavobacteriia</taxon>
        <taxon>Flavobacteriales</taxon>
        <taxon>Weeksellaceae</taxon>
        <taxon>Empedobacter</taxon>
    </lineage>
</organism>
<evidence type="ECO:0000313" key="3">
    <source>
        <dbReference type="Proteomes" id="UP001223501"/>
    </source>
</evidence>
<dbReference type="InterPro" id="IPR029039">
    <property type="entry name" value="Flavoprotein-like_sf"/>
</dbReference>
<dbReference type="Proteomes" id="UP001223501">
    <property type="component" value="Chromosome"/>
</dbReference>
<dbReference type="RefSeq" id="WP_260543373.1">
    <property type="nucleotide sequence ID" value="NZ_CP106831.1"/>
</dbReference>
<dbReference type="Gene3D" id="3.40.50.360">
    <property type="match status" value="1"/>
</dbReference>
<protein>
    <submittedName>
        <fullName evidence="2">NAD(P)H-dependent oxidoreductase</fullName>
    </submittedName>
</protein>
<reference evidence="2 3" key="1">
    <citation type="submission" date="2022-09" db="EMBL/GenBank/DDBJ databases">
        <title>Whole genome sequencing analysis of tet(X)-positive Empedobacter falsenii YWS9-3.</title>
        <authorList>
            <person name="Chen C."/>
            <person name="Lv Y.-L."/>
        </authorList>
    </citation>
    <scope>NUCLEOTIDE SEQUENCE [LARGE SCALE GENOMIC DNA]</scope>
    <source>
        <strain evidence="2 3">YWS9-3_T</strain>
    </source>
</reference>
<dbReference type="PANTHER" id="PTHR30543">
    <property type="entry name" value="CHROMATE REDUCTASE"/>
    <property type="match status" value="1"/>
</dbReference>
<feature type="domain" description="NADPH-dependent FMN reductase-like" evidence="1">
    <location>
        <begin position="3"/>
        <end position="138"/>
    </location>
</feature>
<dbReference type="InterPro" id="IPR050712">
    <property type="entry name" value="NAD(P)H-dep_reductase"/>
</dbReference>
<proteinExistence type="predicted"/>
<dbReference type="PANTHER" id="PTHR30543:SF21">
    <property type="entry name" value="NAD(P)H-DEPENDENT FMN REDUCTASE LOT6"/>
    <property type="match status" value="1"/>
</dbReference>
<dbReference type="EMBL" id="CP106831">
    <property type="protein sequence ID" value="WIH97799.1"/>
    <property type="molecule type" value="Genomic_DNA"/>
</dbReference>
<sequence length="175" mass="19663">MIIKAFAGSNSSTSINKQLVTYASSLLNEHEIEILDLDDYNIPTFDIDIEKNEGFSDEVKRFYSKLVDSDILIISLAEHNASFSAVFKSYMDWCSRINYKFLEGKKLFVMSTSPGGYGGKNALEAGSKLLTKLGGTILIDFSLPKFDENFSDGKISNEELNNELMKKVNEFKNKI</sequence>
<accession>A0ABY8V7Y5</accession>